<evidence type="ECO:0000313" key="2">
    <source>
        <dbReference type="WBParaSite" id="PS1159_v2.g9835.t1"/>
    </source>
</evidence>
<dbReference type="WBParaSite" id="PS1159_v2.g9835.t1">
    <property type="protein sequence ID" value="PS1159_v2.g9835.t1"/>
    <property type="gene ID" value="PS1159_v2.g9835"/>
</dbReference>
<name>A0AC35GY47_9BILA</name>
<evidence type="ECO:0000313" key="1">
    <source>
        <dbReference type="Proteomes" id="UP000887580"/>
    </source>
</evidence>
<accession>A0AC35GY47</accession>
<reference evidence="2" key="1">
    <citation type="submission" date="2022-11" db="UniProtKB">
        <authorList>
            <consortium name="WormBaseParasite"/>
        </authorList>
    </citation>
    <scope>IDENTIFICATION</scope>
</reference>
<sequence length="313" mass="35995">MAATTTSSSTSSETETATTSATAEEESPSKVEEVSENIPAPPPPPQPPTTTKPTTTLTDYVDMSKHLKNDPMTDLLTDTHITNFLAICADYFNGKEKILKFQYVNPTFFESPYEIEDVTNFVTDFDENISILFIPVCYNTHWVLFVLRPKQWILDVYNSLENIVIPVVYRIKVKLVCEHLFKCKQNLLCKCYKLPKCLQQKDGINCGVFLCVYIEQIIRYGKVCDVINFNIEQERLRLDWIFFEVQNTLKKPMFWPPFSGEPILARDYIGTSLNQKKGEDSNNEELETSEEDFEDDENVAPQPPNQFSIDMFE</sequence>
<organism evidence="1 2">
    <name type="scientific">Panagrolaimus sp. PS1159</name>
    <dbReference type="NCBI Taxonomy" id="55785"/>
    <lineage>
        <taxon>Eukaryota</taxon>
        <taxon>Metazoa</taxon>
        <taxon>Ecdysozoa</taxon>
        <taxon>Nematoda</taxon>
        <taxon>Chromadorea</taxon>
        <taxon>Rhabditida</taxon>
        <taxon>Tylenchina</taxon>
        <taxon>Panagrolaimomorpha</taxon>
        <taxon>Panagrolaimoidea</taxon>
        <taxon>Panagrolaimidae</taxon>
        <taxon>Panagrolaimus</taxon>
    </lineage>
</organism>
<proteinExistence type="predicted"/>
<protein>
    <submittedName>
        <fullName evidence="2">Ubiquitin-like protease family profile domain-containing protein</fullName>
    </submittedName>
</protein>
<dbReference type="Proteomes" id="UP000887580">
    <property type="component" value="Unplaced"/>
</dbReference>